<proteinExistence type="predicted"/>
<evidence type="ECO:0000313" key="2">
    <source>
        <dbReference type="EMBL" id="RED43680.1"/>
    </source>
</evidence>
<keyword evidence="1" id="KW-1133">Transmembrane helix</keyword>
<feature type="transmembrane region" description="Helical" evidence="1">
    <location>
        <begin position="20"/>
        <end position="40"/>
    </location>
</feature>
<accession>A0A3D9H2H0</accession>
<organism evidence="2 3">
    <name type="scientific">Winogradskyella eximia</name>
    <dbReference type="NCBI Taxonomy" id="262006"/>
    <lineage>
        <taxon>Bacteria</taxon>
        <taxon>Pseudomonadati</taxon>
        <taxon>Bacteroidota</taxon>
        <taxon>Flavobacteriia</taxon>
        <taxon>Flavobacteriales</taxon>
        <taxon>Flavobacteriaceae</taxon>
        <taxon>Winogradskyella</taxon>
    </lineage>
</organism>
<keyword evidence="1" id="KW-0812">Transmembrane</keyword>
<protein>
    <submittedName>
        <fullName evidence="2">Uncharacterized protein</fullName>
    </submittedName>
</protein>
<dbReference type="AlphaFoldDB" id="A0A3D9H2H0"/>
<keyword evidence="3" id="KW-1185">Reference proteome</keyword>
<name>A0A3D9H2H0_9FLAO</name>
<sequence>MSGLLATYYLMTLIIDIKLIHIVWVPMIVILYPTYFITIVKNRYLIITKKNKNLLHNSLKLITYSLTTYEHYCGIFYL</sequence>
<gene>
    <name evidence="2" type="ORF">DFQ10_105280</name>
</gene>
<dbReference type="Proteomes" id="UP000256980">
    <property type="component" value="Unassembled WGS sequence"/>
</dbReference>
<evidence type="ECO:0000256" key="1">
    <source>
        <dbReference type="SAM" id="Phobius"/>
    </source>
</evidence>
<comment type="caution">
    <text evidence="2">The sequence shown here is derived from an EMBL/GenBank/DDBJ whole genome shotgun (WGS) entry which is preliminary data.</text>
</comment>
<keyword evidence="1" id="KW-0472">Membrane</keyword>
<evidence type="ECO:0000313" key="3">
    <source>
        <dbReference type="Proteomes" id="UP000256980"/>
    </source>
</evidence>
<reference evidence="2 3" key="1">
    <citation type="submission" date="2018-07" db="EMBL/GenBank/DDBJ databases">
        <title>Genomic Encyclopedia of Type Strains, Phase III (KMG-III): the genomes of soil and plant-associated and newly described type strains.</title>
        <authorList>
            <person name="Whitman W."/>
        </authorList>
    </citation>
    <scope>NUCLEOTIDE SEQUENCE [LARGE SCALE GENOMIC DNA]</scope>
    <source>
        <strain evidence="2 3">CECT 7946</strain>
    </source>
</reference>
<dbReference type="EMBL" id="QRDV01000005">
    <property type="protein sequence ID" value="RED43680.1"/>
    <property type="molecule type" value="Genomic_DNA"/>
</dbReference>